<dbReference type="Gene3D" id="3.40.50.2000">
    <property type="entry name" value="Glycogen Phosphorylase B"/>
    <property type="match status" value="2"/>
</dbReference>
<dbReference type="Pfam" id="PF00534">
    <property type="entry name" value="Glycos_transf_1"/>
    <property type="match status" value="1"/>
</dbReference>
<feature type="transmembrane region" description="Helical" evidence="1">
    <location>
        <begin position="105"/>
        <end position="122"/>
    </location>
</feature>
<comment type="caution">
    <text evidence="4">The sequence shown here is derived from an EMBL/GenBank/DDBJ whole genome shotgun (WGS) entry which is preliminary data.</text>
</comment>
<keyword evidence="4" id="KW-0808">Transferase</keyword>
<dbReference type="InterPro" id="IPR001296">
    <property type="entry name" value="Glyco_trans_1"/>
</dbReference>
<name>A0A0G0IEH7_9BACT</name>
<feature type="transmembrane region" description="Helical" evidence="1">
    <location>
        <begin position="78"/>
        <end position="99"/>
    </location>
</feature>
<feature type="domain" description="Glycosyl transferase family 1" evidence="2">
    <location>
        <begin position="201"/>
        <end position="359"/>
    </location>
</feature>
<keyword evidence="1" id="KW-0472">Membrane</keyword>
<evidence type="ECO:0000313" key="5">
    <source>
        <dbReference type="Proteomes" id="UP000034366"/>
    </source>
</evidence>
<dbReference type="InterPro" id="IPR050194">
    <property type="entry name" value="Glycosyltransferase_grp1"/>
</dbReference>
<evidence type="ECO:0000259" key="2">
    <source>
        <dbReference type="Pfam" id="PF00534"/>
    </source>
</evidence>
<accession>A0A0G0IEH7</accession>
<feature type="domain" description="Glycosyltransferase subfamily 4-like N-terminal" evidence="3">
    <location>
        <begin position="14"/>
        <end position="188"/>
    </location>
</feature>
<evidence type="ECO:0000259" key="3">
    <source>
        <dbReference type="Pfam" id="PF13439"/>
    </source>
</evidence>
<keyword evidence="1" id="KW-1133">Transmembrane helix</keyword>
<dbReference type="PANTHER" id="PTHR45947">
    <property type="entry name" value="SULFOQUINOVOSYL TRANSFERASE SQD2"/>
    <property type="match status" value="1"/>
</dbReference>
<dbReference type="CDD" id="cd03801">
    <property type="entry name" value="GT4_PimA-like"/>
    <property type="match status" value="1"/>
</dbReference>
<dbReference type="PANTHER" id="PTHR45947:SF3">
    <property type="entry name" value="SULFOQUINOVOSYL TRANSFERASE SQD2"/>
    <property type="match status" value="1"/>
</dbReference>
<dbReference type="AlphaFoldDB" id="A0A0G0IEH7"/>
<dbReference type="EMBL" id="LBTW01000016">
    <property type="protein sequence ID" value="KKQ49405.1"/>
    <property type="molecule type" value="Genomic_DNA"/>
</dbReference>
<sequence length="379" mass="43268">MKILLISPYFFPAVGGVETHLNDLCRYFEKRKIIIFVRTYKALGVKERGKTNENGKYVNIHRMWWPDFNLVFKLEPYALLRTLYIGTGLFFDSFLFLLFNYKKISVIYVHGFIAALIGLPLSKTFKKKFVVQTHVGFKFGSGGIMNKIIKYVLVNSDSVLVLTKNAKDQLISIGIPNEKITIYHYWVDKHTFVKVKNAKNILKWKNSFYVLFVGRLVDVKGMQTIVSLAKKLKNITFVIAGSGPMATEIERQSLVINNLKYLGKVENQKLPVYYSASDVLLIPSKIIDQTYEEGIPRVMIEALHCGLPVVTTPSGGIPDVFSKDFGLMVDDRINDLENAIIKMQSNKTLNNILSRNTRKYALKYFSIKNAQIIEKNLLA</sequence>
<dbReference type="InterPro" id="IPR028098">
    <property type="entry name" value="Glyco_trans_4-like_N"/>
</dbReference>
<protein>
    <submittedName>
        <fullName evidence="4">Glycosyltransferase</fullName>
    </submittedName>
</protein>
<dbReference type="Pfam" id="PF13439">
    <property type="entry name" value="Glyco_transf_4"/>
    <property type="match status" value="1"/>
</dbReference>
<gene>
    <name evidence="4" type="ORF">US67_C0016G0010</name>
</gene>
<proteinExistence type="predicted"/>
<dbReference type="GO" id="GO:0016757">
    <property type="term" value="F:glycosyltransferase activity"/>
    <property type="evidence" value="ECO:0007669"/>
    <property type="project" value="InterPro"/>
</dbReference>
<keyword evidence="1" id="KW-0812">Transmembrane</keyword>
<evidence type="ECO:0000313" key="4">
    <source>
        <dbReference type="EMBL" id="KKQ49405.1"/>
    </source>
</evidence>
<dbReference type="SUPFAM" id="SSF53756">
    <property type="entry name" value="UDP-Glycosyltransferase/glycogen phosphorylase"/>
    <property type="match status" value="1"/>
</dbReference>
<organism evidence="4 5">
    <name type="scientific">Candidatus Woesebacteria bacterium GW2011_GWD1_38_10</name>
    <dbReference type="NCBI Taxonomy" id="1618592"/>
    <lineage>
        <taxon>Bacteria</taxon>
        <taxon>Candidatus Woeseibacteriota</taxon>
    </lineage>
</organism>
<reference evidence="4 5" key="1">
    <citation type="journal article" date="2015" name="Nature">
        <title>rRNA introns, odd ribosomes, and small enigmatic genomes across a large radiation of phyla.</title>
        <authorList>
            <person name="Brown C.T."/>
            <person name="Hug L.A."/>
            <person name="Thomas B.C."/>
            <person name="Sharon I."/>
            <person name="Castelle C.J."/>
            <person name="Singh A."/>
            <person name="Wilkins M.J."/>
            <person name="Williams K.H."/>
            <person name="Banfield J.F."/>
        </authorList>
    </citation>
    <scope>NUCLEOTIDE SEQUENCE [LARGE SCALE GENOMIC DNA]</scope>
</reference>
<dbReference type="Proteomes" id="UP000034366">
    <property type="component" value="Unassembled WGS sequence"/>
</dbReference>
<evidence type="ECO:0000256" key="1">
    <source>
        <dbReference type="SAM" id="Phobius"/>
    </source>
</evidence>